<dbReference type="Proteomes" id="UP000308901">
    <property type="component" value="Unassembled WGS sequence"/>
</dbReference>
<dbReference type="InterPro" id="IPR036163">
    <property type="entry name" value="HMA_dom_sf"/>
</dbReference>
<organism evidence="2 3">
    <name type="scientific">Arcobacter arenosus</name>
    <dbReference type="NCBI Taxonomy" id="2576037"/>
    <lineage>
        <taxon>Bacteria</taxon>
        <taxon>Pseudomonadati</taxon>
        <taxon>Campylobacterota</taxon>
        <taxon>Epsilonproteobacteria</taxon>
        <taxon>Campylobacterales</taxon>
        <taxon>Arcobacteraceae</taxon>
        <taxon>Arcobacter</taxon>
    </lineage>
</organism>
<evidence type="ECO:0000313" key="3">
    <source>
        <dbReference type="Proteomes" id="UP000308901"/>
    </source>
</evidence>
<protein>
    <submittedName>
        <fullName evidence="2">Heavy metal transport/detoxification protein</fullName>
    </submittedName>
</protein>
<comment type="caution">
    <text evidence="2">The sequence shown here is derived from an EMBL/GenBank/DDBJ whole genome shotgun (WGS) entry which is preliminary data.</text>
</comment>
<gene>
    <name evidence="2" type="ORF">FDK22_05090</name>
</gene>
<dbReference type="OrthoDB" id="677920at2"/>
<proteinExistence type="predicted"/>
<sequence length="68" mass="7846">MKQTYKAQNISCNNCANMIKASLEDEFGEIEVNLNVTPKEVTVNIENETKESEFKKEMEELGFEIIEE</sequence>
<dbReference type="AlphaFoldDB" id="A0A5R8Y307"/>
<dbReference type="RefSeq" id="WP_138151833.1">
    <property type="nucleotide sequence ID" value="NZ_CBDDKQ010000002.1"/>
</dbReference>
<dbReference type="Gene3D" id="3.30.70.100">
    <property type="match status" value="1"/>
</dbReference>
<feature type="domain" description="HMA" evidence="1">
    <location>
        <begin position="4"/>
        <end position="64"/>
    </location>
</feature>
<evidence type="ECO:0000259" key="1">
    <source>
        <dbReference type="Pfam" id="PF00403"/>
    </source>
</evidence>
<evidence type="ECO:0000313" key="2">
    <source>
        <dbReference type="EMBL" id="TLP39250.1"/>
    </source>
</evidence>
<dbReference type="EMBL" id="VANU01000002">
    <property type="protein sequence ID" value="TLP39250.1"/>
    <property type="molecule type" value="Genomic_DNA"/>
</dbReference>
<name>A0A5R8Y307_9BACT</name>
<dbReference type="GO" id="GO:0046872">
    <property type="term" value="F:metal ion binding"/>
    <property type="evidence" value="ECO:0007669"/>
    <property type="project" value="InterPro"/>
</dbReference>
<keyword evidence="3" id="KW-1185">Reference proteome</keyword>
<dbReference type="SUPFAM" id="SSF55008">
    <property type="entry name" value="HMA, heavy metal-associated domain"/>
    <property type="match status" value="1"/>
</dbReference>
<reference evidence="2 3" key="1">
    <citation type="submission" date="2019-05" db="EMBL/GenBank/DDBJ databases">
        <title>Arcobacter sp. nov., isolated from sea sediment.</title>
        <authorList>
            <person name="Kim W."/>
        </authorList>
    </citation>
    <scope>NUCLEOTIDE SEQUENCE [LARGE SCALE GENOMIC DNA]</scope>
    <source>
        <strain evidence="2 3">CAU 1517</strain>
    </source>
</reference>
<dbReference type="Pfam" id="PF00403">
    <property type="entry name" value="HMA"/>
    <property type="match status" value="1"/>
</dbReference>
<accession>A0A5R8Y307</accession>
<dbReference type="InterPro" id="IPR006121">
    <property type="entry name" value="HMA_dom"/>
</dbReference>